<dbReference type="SUPFAM" id="SSF52954">
    <property type="entry name" value="Class II aaRS ABD-related"/>
    <property type="match status" value="1"/>
</dbReference>
<dbReference type="CDD" id="cd00778">
    <property type="entry name" value="ProRS_core_arch_euk"/>
    <property type="match status" value="1"/>
</dbReference>
<dbReference type="PANTHER" id="PTHR43382">
    <property type="entry name" value="PROLYL-TRNA SYNTHETASE"/>
    <property type="match status" value="1"/>
</dbReference>
<evidence type="ECO:0000256" key="4">
    <source>
        <dbReference type="ARBA" id="ARBA00022598"/>
    </source>
</evidence>
<evidence type="ECO:0000256" key="7">
    <source>
        <dbReference type="ARBA" id="ARBA00022917"/>
    </source>
</evidence>
<dbReference type="GO" id="GO:0140096">
    <property type="term" value="F:catalytic activity, acting on a protein"/>
    <property type="evidence" value="ECO:0007669"/>
    <property type="project" value="UniProtKB-ARBA"/>
</dbReference>
<dbReference type="FunFam" id="3.30.110.30:FF:000005">
    <property type="entry name" value="Proline--tRNA ligase"/>
    <property type="match status" value="1"/>
</dbReference>
<dbReference type="GO" id="GO:0005524">
    <property type="term" value="F:ATP binding"/>
    <property type="evidence" value="ECO:0007669"/>
    <property type="project" value="UniProtKB-UniRule"/>
</dbReference>
<sequence>MGTGGFFELRTHLFEKEINIMANDKKMVEAITSMDVDFAQWYTDVVKKAELCDYASVKGCMVIKPAGYAIWENIQNELDRRFKATGVQNVYMPLFIPESLLEKEKDHVEGFAPEVAWVTHGGLEPLQERMCVRPTSETLFCDFYAKDIHSYRDLPRVYNQWCSVVRWEKTTRPFLRSREFLWQEGHTAHATAEEAEERTIQMLNLYADFCEEVLAIPVVRGQKTDKEKFAGAEATYTIESLMHDGKALQSGTSHNFGDGFAKAFEIQFTDKDNTLKYVHQTSWGMTTRMIGAIIMVHGDDNGLVLPPRIAPIQIMVVPVQQQKPGVLDKAFELKERLTRAGFSVKVDDSEKSPGWKFADCEMRGIPLRVEIGPKDMEKNQAVLVRRDNHEKTFISLDELESKAGEMLDTIQNAMYEKAKAHRDAHTYEATQWDEFVDTINNKPGFVKAMWCGCQECEDKIKEATAATSRCMPFEQESLSDHCVCCGKPAKKMVYWGRAY</sequence>
<organism evidence="13 14">
    <name type="scientific">[Clostridium] asparagiforme DSM 15981</name>
    <dbReference type="NCBI Taxonomy" id="518636"/>
    <lineage>
        <taxon>Bacteria</taxon>
        <taxon>Bacillati</taxon>
        <taxon>Bacillota</taxon>
        <taxon>Clostridia</taxon>
        <taxon>Lachnospirales</taxon>
        <taxon>Lachnospiraceae</taxon>
        <taxon>Enterocloster</taxon>
    </lineage>
</organism>
<dbReference type="InterPro" id="IPR045864">
    <property type="entry name" value="aa-tRNA-synth_II/BPL/LPL"/>
</dbReference>
<dbReference type="InterPro" id="IPR004154">
    <property type="entry name" value="Anticodon-bd"/>
</dbReference>
<keyword evidence="7 11" id="KW-0648">Protein biosynthesis</keyword>
<dbReference type="EMBL" id="ACCJ01000015">
    <property type="protein sequence ID" value="EEG57663.1"/>
    <property type="molecule type" value="Genomic_DNA"/>
</dbReference>
<dbReference type="PRINTS" id="PR01046">
    <property type="entry name" value="TRNASYNTHPRO"/>
</dbReference>
<proteinExistence type="inferred from homology"/>
<evidence type="ECO:0000256" key="10">
    <source>
        <dbReference type="ARBA" id="ARBA00060806"/>
    </source>
</evidence>
<dbReference type="EC" id="6.1.1.15" evidence="11"/>
<dbReference type="Pfam" id="PF09180">
    <property type="entry name" value="ProRS-C_1"/>
    <property type="match status" value="1"/>
</dbReference>
<evidence type="ECO:0000256" key="8">
    <source>
        <dbReference type="ARBA" id="ARBA00023146"/>
    </source>
</evidence>
<evidence type="ECO:0000259" key="12">
    <source>
        <dbReference type="PROSITE" id="PS50862"/>
    </source>
</evidence>
<dbReference type="InterPro" id="IPR033721">
    <property type="entry name" value="ProRS_core_arch_euk"/>
</dbReference>
<dbReference type="Gene3D" id="3.30.110.30">
    <property type="entry name" value="C-terminal domain of ProRS"/>
    <property type="match status" value="1"/>
</dbReference>
<dbReference type="NCBIfam" id="TIGR00408">
    <property type="entry name" value="proS_fam_I"/>
    <property type="match status" value="1"/>
</dbReference>
<dbReference type="GO" id="GO:0004827">
    <property type="term" value="F:proline-tRNA ligase activity"/>
    <property type="evidence" value="ECO:0007669"/>
    <property type="project" value="UniProtKB-UniRule"/>
</dbReference>
<dbReference type="PANTHER" id="PTHR43382:SF2">
    <property type="entry name" value="BIFUNCTIONAL GLUTAMATE_PROLINE--TRNA LIGASE"/>
    <property type="match status" value="1"/>
</dbReference>
<comment type="similarity">
    <text evidence="10 11">Belongs to the class-II aminoacyl-tRNA synthetase family. ProS type 3 subfamily.</text>
</comment>
<dbReference type="GO" id="GO:0016740">
    <property type="term" value="F:transferase activity"/>
    <property type="evidence" value="ECO:0007669"/>
    <property type="project" value="UniProtKB-ARBA"/>
</dbReference>
<evidence type="ECO:0000313" key="13">
    <source>
        <dbReference type="EMBL" id="EEG57663.1"/>
    </source>
</evidence>
<comment type="function">
    <text evidence="11">Catalyzes the attachment of proline to tRNA(Pro) in a two-step reaction: proline is first activated by ATP to form Pro-AMP and then transferred to the acceptor end of tRNA(Pro).</text>
</comment>
<gene>
    <name evidence="11 13" type="primary">proS</name>
    <name evidence="13" type="ORF">CLOSTASPAR_00245</name>
</gene>
<evidence type="ECO:0000256" key="3">
    <source>
        <dbReference type="ARBA" id="ARBA00022490"/>
    </source>
</evidence>
<dbReference type="InterPro" id="IPR006195">
    <property type="entry name" value="aa-tRNA-synth_II"/>
</dbReference>
<name>C0CTE7_9FIRM</name>
<evidence type="ECO:0000313" key="14">
    <source>
        <dbReference type="Proteomes" id="UP000004756"/>
    </source>
</evidence>
<dbReference type="Proteomes" id="UP000004756">
    <property type="component" value="Unassembled WGS sequence"/>
</dbReference>
<evidence type="ECO:0000256" key="11">
    <source>
        <dbReference type="HAMAP-Rule" id="MF_01571"/>
    </source>
</evidence>
<comment type="caution">
    <text evidence="13">The sequence shown here is derived from an EMBL/GenBank/DDBJ whole genome shotgun (WGS) entry which is preliminary data.</text>
</comment>
<dbReference type="SMART" id="SM00946">
    <property type="entry name" value="ProRS-C_1"/>
    <property type="match status" value="1"/>
</dbReference>
<dbReference type="HAMAP" id="MF_01571">
    <property type="entry name" value="Pro_tRNA_synth_type3"/>
    <property type="match status" value="1"/>
</dbReference>
<comment type="catalytic activity">
    <reaction evidence="9 11">
        <text>tRNA(Pro) + L-proline + ATP = L-prolyl-tRNA(Pro) + AMP + diphosphate</text>
        <dbReference type="Rhea" id="RHEA:14305"/>
        <dbReference type="Rhea" id="RHEA-COMP:9700"/>
        <dbReference type="Rhea" id="RHEA-COMP:9702"/>
        <dbReference type="ChEBI" id="CHEBI:30616"/>
        <dbReference type="ChEBI" id="CHEBI:33019"/>
        <dbReference type="ChEBI" id="CHEBI:60039"/>
        <dbReference type="ChEBI" id="CHEBI:78442"/>
        <dbReference type="ChEBI" id="CHEBI:78532"/>
        <dbReference type="ChEBI" id="CHEBI:456215"/>
        <dbReference type="EC" id="6.1.1.15"/>
    </reaction>
</comment>
<dbReference type="FunFam" id="3.40.50.800:FF:000005">
    <property type="entry name" value="bifunctional glutamate/proline--tRNA ligase"/>
    <property type="match status" value="1"/>
</dbReference>
<keyword evidence="6 11" id="KW-0067">ATP-binding</keyword>
<evidence type="ECO:0000256" key="6">
    <source>
        <dbReference type="ARBA" id="ARBA00022840"/>
    </source>
</evidence>
<reference evidence="13 14" key="2">
    <citation type="submission" date="2009-02" db="EMBL/GenBank/DDBJ databases">
        <title>Draft genome sequence of Clostridium asparagiforme (DSM 15981).</title>
        <authorList>
            <person name="Sudarsanam P."/>
            <person name="Ley R."/>
            <person name="Guruge J."/>
            <person name="Turnbaugh P.J."/>
            <person name="Mahowald M."/>
            <person name="Liep D."/>
            <person name="Gordon J."/>
        </authorList>
    </citation>
    <scope>NUCLEOTIDE SEQUENCE [LARGE SCALE GENOMIC DNA]</scope>
    <source>
        <strain evidence="13 14">DSM 15981</strain>
    </source>
</reference>
<evidence type="ECO:0000256" key="1">
    <source>
        <dbReference type="ARBA" id="ARBA00004496"/>
    </source>
</evidence>
<dbReference type="AlphaFoldDB" id="C0CTE7"/>
<dbReference type="InterPro" id="IPR002314">
    <property type="entry name" value="aa-tRNA-synt_IIb"/>
</dbReference>
<dbReference type="InterPro" id="IPR036621">
    <property type="entry name" value="Anticodon-bd_dom_sf"/>
</dbReference>
<comment type="subunit">
    <text evidence="2 11">Homodimer.</text>
</comment>
<accession>C0CTE7</accession>
<dbReference type="InterPro" id="IPR002316">
    <property type="entry name" value="Pro-tRNA-ligase_IIa"/>
</dbReference>
<dbReference type="GO" id="GO:0017101">
    <property type="term" value="C:aminoacyl-tRNA synthetase multienzyme complex"/>
    <property type="evidence" value="ECO:0007669"/>
    <property type="project" value="TreeGrafter"/>
</dbReference>
<keyword evidence="14" id="KW-1185">Reference proteome</keyword>
<dbReference type="FunFam" id="3.30.930.10:FF:000023">
    <property type="entry name" value="Proline--tRNA ligase"/>
    <property type="match status" value="1"/>
</dbReference>
<dbReference type="InterPro" id="IPR004499">
    <property type="entry name" value="Pro-tRNA-ligase_IIa_arc-type"/>
</dbReference>
<dbReference type="InterPro" id="IPR017449">
    <property type="entry name" value="Pro-tRNA_synth_II"/>
</dbReference>
<dbReference type="InterPro" id="IPR016061">
    <property type="entry name" value="Pro-tRNA_ligase_II_C"/>
</dbReference>
<dbReference type="GO" id="GO:0006433">
    <property type="term" value="P:prolyl-tRNA aminoacylation"/>
    <property type="evidence" value="ECO:0007669"/>
    <property type="project" value="UniProtKB-UniRule"/>
</dbReference>
<keyword evidence="4 11" id="KW-0436">Ligase</keyword>
<feature type="domain" description="Aminoacyl-transfer RNA synthetases class-II family profile" evidence="12">
    <location>
        <begin position="65"/>
        <end position="306"/>
    </location>
</feature>
<comment type="domain">
    <text evidence="11">Consists of three domains: the N-terminal catalytic domain, the anticodon-binding domain and the C-terminal extension.</text>
</comment>
<dbReference type="SUPFAM" id="SSF64586">
    <property type="entry name" value="C-terminal domain of ProRS"/>
    <property type="match status" value="1"/>
</dbReference>
<evidence type="ECO:0000256" key="2">
    <source>
        <dbReference type="ARBA" id="ARBA00011738"/>
    </source>
</evidence>
<keyword evidence="3 11" id="KW-0963">Cytoplasm</keyword>
<dbReference type="PROSITE" id="PS50862">
    <property type="entry name" value="AA_TRNA_LIGASE_II"/>
    <property type="match status" value="1"/>
</dbReference>
<evidence type="ECO:0000256" key="9">
    <source>
        <dbReference type="ARBA" id="ARBA00047671"/>
    </source>
</evidence>
<evidence type="ECO:0000256" key="5">
    <source>
        <dbReference type="ARBA" id="ARBA00022741"/>
    </source>
</evidence>
<reference evidence="13 14" key="1">
    <citation type="submission" date="2009-01" db="EMBL/GenBank/DDBJ databases">
        <authorList>
            <person name="Fulton L."/>
            <person name="Clifton S."/>
            <person name="Fulton B."/>
            <person name="Xu J."/>
            <person name="Minx P."/>
            <person name="Pepin K.H."/>
            <person name="Johnson M."/>
            <person name="Bhonagiri V."/>
            <person name="Nash W.E."/>
            <person name="Mardis E.R."/>
            <person name="Wilson R.K."/>
        </authorList>
    </citation>
    <scope>NUCLEOTIDE SEQUENCE [LARGE SCALE GENOMIC DNA]</scope>
    <source>
        <strain evidence="13 14">DSM 15981</strain>
    </source>
</reference>
<keyword evidence="8 11" id="KW-0030">Aminoacyl-tRNA synthetase</keyword>
<dbReference type="Gene3D" id="3.30.930.10">
    <property type="entry name" value="Bira Bifunctional Protein, Domain 2"/>
    <property type="match status" value="1"/>
</dbReference>
<dbReference type="HOGENOM" id="CLU_001882_4_2_9"/>
<dbReference type="CDD" id="cd00862">
    <property type="entry name" value="ProRS_anticodon_zinc"/>
    <property type="match status" value="1"/>
</dbReference>
<protein>
    <recommendedName>
        <fullName evidence="11">Proline--tRNA ligase</fullName>
        <ecNumber evidence="11">6.1.1.15</ecNumber>
    </recommendedName>
    <alternativeName>
        <fullName evidence="11">Prolyl-tRNA synthetase</fullName>
        <shortName evidence="11">ProRS</shortName>
    </alternativeName>
</protein>
<dbReference type="Gene3D" id="3.40.50.800">
    <property type="entry name" value="Anticodon-binding domain"/>
    <property type="match status" value="1"/>
</dbReference>
<comment type="subcellular location">
    <subcellularLocation>
        <location evidence="1 11">Cytoplasm</location>
    </subcellularLocation>
</comment>
<dbReference type="SUPFAM" id="SSF55681">
    <property type="entry name" value="Class II aaRS and biotin synthetases"/>
    <property type="match status" value="1"/>
</dbReference>
<dbReference type="Pfam" id="PF00587">
    <property type="entry name" value="tRNA-synt_2b"/>
    <property type="match status" value="1"/>
</dbReference>
<keyword evidence="5 11" id="KW-0547">Nucleotide-binding</keyword>
<dbReference type="GO" id="GO:0005737">
    <property type="term" value="C:cytoplasm"/>
    <property type="evidence" value="ECO:0007669"/>
    <property type="project" value="UniProtKB-SubCell"/>
</dbReference>
<dbReference type="Pfam" id="PF03129">
    <property type="entry name" value="HGTP_anticodon"/>
    <property type="match status" value="1"/>
</dbReference>